<feature type="compositionally biased region" description="Basic and acidic residues" evidence="3">
    <location>
        <begin position="413"/>
        <end position="422"/>
    </location>
</feature>
<dbReference type="AlphaFoldDB" id="A0A6V7SJ56"/>
<feature type="region of interest" description="Disordered" evidence="3">
    <location>
        <begin position="410"/>
        <end position="462"/>
    </location>
</feature>
<dbReference type="Proteomes" id="UP000515550">
    <property type="component" value="Chromosome PVBDA_12"/>
</dbReference>
<dbReference type="Pfam" id="PF07967">
    <property type="entry name" value="zf-C3HC"/>
    <property type="match status" value="1"/>
</dbReference>
<evidence type="ECO:0000256" key="3">
    <source>
        <dbReference type="SAM" id="MobiDB-lite"/>
    </source>
</evidence>
<dbReference type="GO" id="GO:0005634">
    <property type="term" value="C:nucleus"/>
    <property type="evidence" value="ECO:0007669"/>
    <property type="project" value="UniProtKB-SubCell"/>
</dbReference>
<dbReference type="SUPFAM" id="SSF57924">
    <property type="entry name" value="Inhibitor of apoptosis (IAP) repeat"/>
    <property type="match status" value="1"/>
</dbReference>
<dbReference type="PANTHER" id="PTHR15835:SF6">
    <property type="entry name" value="ZINC FINGER C3HC-TYPE PROTEIN 1"/>
    <property type="match status" value="1"/>
</dbReference>
<dbReference type="EMBL" id="LR865390">
    <property type="protein sequence ID" value="CAD2099051.1"/>
    <property type="molecule type" value="Genomic_DNA"/>
</dbReference>
<organism evidence="5 6">
    <name type="scientific">Plasmodium vinckei brucechwatti</name>
    <dbReference type="NCBI Taxonomy" id="119398"/>
    <lineage>
        <taxon>Eukaryota</taxon>
        <taxon>Sar</taxon>
        <taxon>Alveolata</taxon>
        <taxon>Apicomplexa</taxon>
        <taxon>Aconoidasida</taxon>
        <taxon>Haemosporida</taxon>
        <taxon>Plasmodiidae</taxon>
        <taxon>Plasmodium</taxon>
        <taxon>Plasmodium (Vinckeia)</taxon>
    </lineage>
</organism>
<proteinExistence type="predicted"/>
<name>A0A6V7SJ56_PLAVN</name>
<feature type="compositionally biased region" description="Basic and acidic residues" evidence="3">
    <location>
        <begin position="429"/>
        <end position="462"/>
    </location>
</feature>
<dbReference type="VEuPathDB" id="PlasmoDB:PVBDA_1203660"/>
<dbReference type="PANTHER" id="PTHR15835">
    <property type="entry name" value="NUCLEAR-INTERACTING PARTNER OF ALK"/>
    <property type="match status" value="1"/>
</dbReference>
<reference evidence="5 6" key="1">
    <citation type="submission" date="2020-08" db="EMBL/GenBank/DDBJ databases">
        <authorList>
            <person name="Ramaprasad A."/>
        </authorList>
    </citation>
    <scope>NUCLEOTIDE SEQUENCE [LARGE SCALE GENOMIC DNA]</scope>
</reference>
<evidence type="ECO:0000313" key="5">
    <source>
        <dbReference type="EMBL" id="CAD2099051.1"/>
    </source>
</evidence>
<sequence>MSSSDDQSENADEKIKLIKEENENEELISVENRFLNNEKDSHIKDAKEYINNEKSYINRLSTYNKWINKPVHLCSLILARNGFVCKNESTIECEMCQCKYIYEKGAYSMYTRINDLCLLHTDSCPWKNKLIDLSFFRLDNNSLERIELLREYKNNCEILRRSLLHIPMINIKKTIKDMILIIKKHVHNDKTKKKFTIFNSYLDFFKNNFIPIFLNNENIIQKSIDYIKQNYKDMEKHIVDADYIKNLNFNLFDINNFINILSDTSAPPQLTHEKEDINAYIKIMHYLRTYEYEDINLFKMISLLGWTYKNDIQNNSKEQIISCKYCYREVNISDYSYFSPNEKKYNLLIEVNSNDMDYFLSGSSTNKSTNQEKDEKTADPILDQILTLVNGHFDETGEIIYEEIEDQLSKNGNKKDKDKSMDDNQNENKTVEDTEKIEPNNEKENISEEKEKNNDNTTKQRESFSFKSTLKGIFLSKKSSDNLKENETDDSKSEGEKEKNKDNEKKENKIKQASSLNEAMLQLCKYTDDDKYFLKGKSHYYILKESIQENLNKKMINKIYAIRLFNLIENHRVYCPYIMEDLYGFSKITKLFFELLMSEFQRMYMFK</sequence>
<comment type="subcellular location">
    <subcellularLocation>
        <location evidence="1">Nucleus</location>
    </subcellularLocation>
</comment>
<feature type="domain" description="C3HC-type" evidence="4">
    <location>
        <begin position="52"/>
        <end position="169"/>
    </location>
</feature>
<evidence type="ECO:0000313" key="6">
    <source>
        <dbReference type="Proteomes" id="UP000515550"/>
    </source>
</evidence>
<keyword evidence="2" id="KW-0539">Nucleus</keyword>
<protein>
    <submittedName>
        <fullName evidence="5">Zinc finger protein, putative</fullName>
    </submittedName>
</protein>
<feature type="region of interest" description="Disordered" evidence="3">
    <location>
        <begin position="481"/>
        <end position="511"/>
    </location>
</feature>
<gene>
    <name evidence="5" type="ORF">PVBDA_1203660</name>
</gene>
<dbReference type="InterPro" id="IPR012935">
    <property type="entry name" value="NuBaID_N"/>
</dbReference>
<evidence type="ECO:0000256" key="1">
    <source>
        <dbReference type="ARBA" id="ARBA00004123"/>
    </source>
</evidence>
<accession>A0A6V7SJ56</accession>
<evidence type="ECO:0000256" key="2">
    <source>
        <dbReference type="ARBA" id="ARBA00023242"/>
    </source>
</evidence>
<feature type="compositionally biased region" description="Basic and acidic residues" evidence="3">
    <location>
        <begin position="481"/>
        <end position="510"/>
    </location>
</feature>
<dbReference type="GO" id="GO:0008270">
    <property type="term" value="F:zinc ion binding"/>
    <property type="evidence" value="ECO:0007669"/>
    <property type="project" value="InterPro"/>
</dbReference>
<evidence type="ECO:0000259" key="4">
    <source>
        <dbReference type="Pfam" id="PF07967"/>
    </source>
</evidence>